<gene>
    <name evidence="3" type="ORF">F6X51_19970</name>
</gene>
<dbReference type="AlphaFoldDB" id="A0A6N6MMN8"/>
<organism evidence="3 4">
    <name type="scientific">Methylobacterium planeticum</name>
    <dbReference type="NCBI Taxonomy" id="2615211"/>
    <lineage>
        <taxon>Bacteria</taxon>
        <taxon>Pseudomonadati</taxon>
        <taxon>Pseudomonadota</taxon>
        <taxon>Alphaproteobacteria</taxon>
        <taxon>Hyphomicrobiales</taxon>
        <taxon>Methylobacteriaceae</taxon>
        <taxon>Methylobacterium</taxon>
    </lineage>
</organism>
<accession>A0A6N6MMN8</accession>
<evidence type="ECO:0000256" key="1">
    <source>
        <dbReference type="SAM" id="Coils"/>
    </source>
</evidence>
<name>A0A6N6MMN8_9HYPH</name>
<evidence type="ECO:0000313" key="4">
    <source>
        <dbReference type="Proteomes" id="UP000441523"/>
    </source>
</evidence>
<dbReference type="Proteomes" id="UP000441523">
    <property type="component" value="Unassembled WGS sequence"/>
</dbReference>
<feature type="coiled-coil region" evidence="1">
    <location>
        <begin position="102"/>
        <end position="136"/>
    </location>
</feature>
<dbReference type="EMBL" id="VZZJ01000020">
    <property type="protein sequence ID" value="KAB1071174.1"/>
    <property type="molecule type" value="Genomic_DNA"/>
</dbReference>
<feature type="transmembrane region" description="Helical" evidence="2">
    <location>
        <begin position="37"/>
        <end position="58"/>
    </location>
</feature>
<dbReference type="RefSeq" id="WP_150965432.1">
    <property type="nucleotide sequence ID" value="NZ_VZZJ01000020.1"/>
</dbReference>
<comment type="caution">
    <text evidence="3">The sequence shown here is derived from an EMBL/GenBank/DDBJ whole genome shotgun (WGS) entry which is preliminary data.</text>
</comment>
<protein>
    <submittedName>
        <fullName evidence="3">Uncharacterized protein</fullName>
    </submittedName>
</protein>
<keyword evidence="2" id="KW-1133">Transmembrane helix</keyword>
<keyword evidence="1" id="KW-0175">Coiled coil</keyword>
<evidence type="ECO:0000256" key="2">
    <source>
        <dbReference type="SAM" id="Phobius"/>
    </source>
</evidence>
<sequence>MWLSAEVGTMLFFKKQEAMGFTPVPGQRQPEGKFVALYGRIIIAFLAIVVLALLWWFLSHNDYAELAGLARTAAELLTGGLVGVWLTENNAARTFNIYIAGKNTADQTLSDTQEALRVAREELSKARKAALETREDDKPRSA</sequence>
<evidence type="ECO:0000313" key="3">
    <source>
        <dbReference type="EMBL" id="KAB1071174.1"/>
    </source>
</evidence>
<keyword evidence="4" id="KW-1185">Reference proteome</keyword>
<proteinExistence type="predicted"/>
<keyword evidence="2" id="KW-0812">Transmembrane</keyword>
<reference evidence="3 4" key="1">
    <citation type="submission" date="2019-09" db="EMBL/GenBank/DDBJ databases">
        <title>YIM 132548 draft genome.</title>
        <authorList>
            <person name="Jiang L."/>
        </authorList>
    </citation>
    <scope>NUCLEOTIDE SEQUENCE [LARGE SCALE GENOMIC DNA]</scope>
    <source>
        <strain evidence="3 4">YIM 132548</strain>
    </source>
</reference>
<keyword evidence="2" id="KW-0472">Membrane</keyword>